<name>A0AC35UBN2_9BILA</name>
<evidence type="ECO:0000313" key="1">
    <source>
        <dbReference type="Proteomes" id="UP000095286"/>
    </source>
</evidence>
<dbReference type="Proteomes" id="UP000095286">
    <property type="component" value="Unplaced"/>
</dbReference>
<accession>A0AC35UBN2</accession>
<sequence>MLKHSTSIYAAGLSTTGSFGIKDLVLKETAAENIAKPKKISYFNHKNVTKVSSGFGFSLFATRKKLYGCGLNNFNQIGNLKGTKSKEQIRTWHIHPKLLELPFEGKNIMDISSGRMHSLVATDSEVYGLGDNCHGQSGVGVAKGGNKLETFSKIELPDESGVRKVHCSLDTSFILTKCGNLYSFGLNTDGQVGNGKYGQVRQLHHVKGDLEGEKIVNIFGSTDTLLAINEKGDVFIWGQNEYGQMDLVTSQMQLNIPKRYPINVGKVVSGGSTGSSCIVCNDKGEVYVWGSQFLGLGPRITSTIKPIQIDPQIFANTGEKEAYIKSVFAGSTSMAARTNDKNIFTWGSNRYGELGLGKKDPQNFPFPVFLPKEVKALDLGYDHSLFLTY</sequence>
<organism evidence="1 2">
    <name type="scientific">Rhabditophanes sp. KR3021</name>
    <dbReference type="NCBI Taxonomy" id="114890"/>
    <lineage>
        <taxon>Eukaryota</taxon>
        <taxon>Metazoa</taxon>
        <taxon>Ecdysozoa</taxon>
        <taxon>Nematoda</taxon>
        <taxon>Chromadorea</taxon>
        <taxon>Rhabditida</taxon>
        <taxon>Tylenchina</taxon>
        <taxon>Panagrolaimomorpha</taxon>
        <taxon>Strongyloidoidea</taxon>
        <taxon>Alloionematidae</taxon>
        <taxon>Rhabditophanes</taxon>
    </lineage>
</organism>
<proteinExistence type="predicted"/>
<protein>
    <submittedName>
        <fullName evidence="2">Regulator of chromosome condensation domain-containing protein</fullName>
    </submittedName>
</protein>
<reference evidence="2" key="1">
    <citation type="submission" date="2016-11" db="UniProtKB">
        <authorList>
            <consortium name="WormBaseParasite"/>
        </authorList>
    </citation>
    <scope>IDENTIFICATION</scope>
    <source>
        <strain evidence="2">KR3021</strain>
    </source>
</reference>
<dbReference type="WBParaSite" id="RSKR_0000936100.1">
    <property type="protein sequence ID" value="RSKR_0000936100.1"/>
    <property type="gene ID" value="RSKR_0000936100"/>
</dbReference>
<evidence type="ECO:0000313" key="2">
    <source>
        <dbReference type="WBParaSite" id="RSKR_0000936100.1"/>
    </source>
</evidence>